<evidence type="ECO:0000256" key="2">
    <source>
        <dbReference type="ARBA" id="ARBA00022598"/>
    </source>
</evidence>
<evidence type="ECO:0000256" key="9">
    <source>
        <dbReference type="ARBA" id="ARBA00023211"/>
    </source>
</evidence>
<dbReference type="GO" id="GO:0008360">
    <property type="term" value="P:regulation of cell shape"/>
    <property type="evidence" value="ECO:0007669"/>
    <property type="project" value="UniProtKB-KW"/>
</dbReference>
<dbReference type="PROSITE" id="PS00844">
    <property type="entry name" value="DALA_DALA_LIGASE_2"/>
    <property type="match status" value="1"/>
</dbReference>
<evidence type="ECO:0000256" key="7">
    <source>
        <dbReference type="ARBA" id="ARBA00022960"/>
    </source>
</evidence>
<keyword evidence="5" id="KW-0067">ATP-binding</keyword>
<dbReference type="GO" id="GO:0005524">
    <property type="term" value="F:ATP binding"/>
    <property type="evidence" value="ECO:0007669"/>
    <property type="project" value="UniProtKB-KW"/>
</dbReference>
<name>T0ZAL4_9ZZZZ</name>
<keyword evidence="2" id="KW-0436">Ligase</keyword>
<dbReference type="InterPro" id="IPR011761">
    <property type="entry name" value="ATP-grasp"/>
</dbReference>
<dbReference type="PANTHER" id="PTHR23132:SF25">
    <property type="entry name" value="D-ALANINE--D-ALANINE LIGASE A"/>
    <property type="match status" value="1"/>
</dbReference>
<dbReference type="InterPro" id="IPR000291">
    <property type="entry name" value="D-Ala_lig_Van_CS"/>
</dbReference>
<accession>T0ZAL4</accession>
<evidence type="ECO:0000256" key="5">
    <source>
        <dbReference type="ARBA" id="ARBA00022840"/>
    </source>
</evidence>
<protein>
    <submittedName>
        <fullName evidence="11">D-alanyl-alanine synthetase A</fullName>
    </submittedName>
</protein>
<dbReference type="GO" id="GO:0046872">
    <property type="term" value="F:metal ion binding"/>
    <property type="evidence" value="ECO:0007669"/>
    <property type="project" value="UniProtKB-KW"/>
</dbReference>
<dbReference type="SUPFAM" id="SSF56059">
    <property type="entry name" value="Glutathione synthetase ATP-binding domain-like"/>
    <property type="match status" value="1"/>
</dbReference>
<comment type="similarity">
    <text evidence="1">Belongs to the D-alanine--D-alanine ligase family.</text>
</comment>
<evidence type="ECO:0000259" key="10">
    <source>
        <dbReference type="PROSITE" id="PS50975"/>
    </source>
</evidence>
<keyword evidence="7" id="KW-0133">Cell shape</keyword>
<comment type="caution">
    <text evidence="11">The sequence shown here is derived from an EMBL/GenBank/DDBJ whole genome shotgun (WGS) entry which is preliminary data.</text>
</comment>
<feature type="domain" description="ATP-grasp" evidence="10">
    <location>
        <begin position="13"/>
        <end position="145"/>
    </location>
</feature>
<dbReference type="FunFam" id="3.30.470.20:FF:000008">
    <property type="entry name" value="D-alanine--D-alanine ligase"/>
    <property type="match status" value="1"/>
</dbReference>
<dbReference type="PANTHER" id="PTHR23132">
    <property type="entry name" value="D-ALANINE--D-ALANINE LIGASE"/>
    <property type="match status" value="1"/>
</dbReference>
<organism evidence="11">
    <name type="scientific">mine drainage metagenome</name>
    <dbReference type="NCBI Taxonomy" id="410659"/>
    <lineage>
        <taxon>unclassified sequences</taxon>
        <taxon>metagenomes</taxon>
        <taxon>ecological metagenomes</taxon>
    </lineage>
</organism>
<dbReference type="GO" id="GO:0008716">
    <property type="term" value="F:D-alanine-D-alanine ligase activity"/>
    <property type="evidence" value="ECO:0007669"/>
    <property type="project" value="InterPro"/>
</dbReference>
<dbReference type="Pfam" id="PF07478">
    <property type="entry name" value="Dala_Dala_lig_C"/>
    <property type="match status" value="1"/>
</dbReference>
<evidence type="ECO:0000256" key="1">
    <source>
        <dbReference type="ARBA" id="ARBA00010871"/>
    </source>
</evidence>
<evidence type="ECO:0000256" key="8">
    <source>
        <dbReference type="ARBA" id="ARBA00022984"/>
    </source>
</evidence>
<dbReference type="InterPro" id="IPR011095">
    <property type="entry name" value="Dala_Dala_lig_C"/>
</dbReference>
<dbReference type="PROSITE" id="PS50975">
    <property type="entry name" value="ATP_GRASP"/>
    <property type="match status" value="1"/>
</dbReference>
<gene>
    <name evidence="11" type="ORF">B1A_15009</name>
</gene>
<dbReference type="GO" id="GO:0009252">
    <property type="term" value="P:peptidoglycan biosynthetic process"/>
    <property type="evidence" value="ECO:0007669"/>
    <property type="project" value="UniProtKB-KW"/>
</dbReference>
<evidence type="ECO:0000256" key="6">
    <source>
        <dbReference type="ARBA" id="ARBA00022842"/>
    </source>
</evidence>
<reference evidence="11" key="2">
    <citation type="journal article" date="2014" name="ISME J.">
        <title>Microbial stratification in low pH oxic and suboxic macroscopic growths along an acid mine drainage.</title>
        <authorList>
            <person name="Mendez-Garcia C."/>
            <person name="Mesa V."/>
            <person name="Sprenger R.R."/>
            <person name="Richter M."/>
            <person name="Diez M.S."/>
            <person name="Solano J."/>
            <person name="Bargiela R."/>
            <person name="Golyshina O.V."/>
            <person name="Manteca A."/>
            <person name="Ramos J.L."/>
            <person name="Gallego J.R."/>
            <person name="Llorente I."/>
            <person name="Martins Dos Santos V.A."/>
            <person name="Jensen O.N."/>
            <person name="Pelaez A.I."/>
            <person name="Sanchez J."/>
            <person name="Ferrer M."/>
        </authorList>
    </citation>
    <scope>NUCLEOTIDE SEQUENCE</scope>
</reference>
<keyword evidence="8" id="KW-0573">Peptidoglycan synthesis</keyword>
<evidence type="ECO:0000256" key="4">
    <source>
        <dbReference type="ARBA" id="ARBA00022741"/>
    </source>
</evidence>
<keyword evidence="4" id="KW-0547">Nucleotide-binding</keyword>
<dbReference type="GO" id="GO:0005829">
    <property type="term" value="C:cytosol"/>
    <property type="evidence" value="ECO:0007669"/>
    <property type="project" value="TreeGrafter"/>
</dbReference>
<dbReference type="EMBL" id="AUZX01011017">
    <property type="protein sequence ID" value="EQD45016.1"/>
    <property type="molecule type" value="Genomic_DNA"/>
</dbReference>
<dbReference type="AlphaFoldDB" id="T0ZAL4"/>
<keyword evidence="9" id="KW-0464">Manganese</keyword>
<dbReference type="Gene3D" id="3.30.470.20">
    <property type="entry name" value="ATP-grasp fold, B domain"/>
    <property type="match status" value="1"/>
</dbReference>
<keyword evidence="6" id="KW-0460">Magnesium</keyword>
<proteinExistence type="inferred from homology"/>
<evidence type="ECO:0000256" key="3">
    <source>
        <dbReference type="ARBA" id="ARBA00022723"/>
    </source>
</evidence>
<feature type="non-terminal residue" evidence="11">
    <location>
        <position position="1"/>
    </location>
</feature>
<reference evidence="11" key="1">
    <citation type="submission" date="2013-08" db="EMBL/GenBank/DDBJ databases">
        <authorList>
            <person name="Mendez C."/>
            <person name="Richter M."/>
            <person name="Ferrer M."/>
            <person name="Sanchez J."/>
        </authorList>
    </citation>
    <scope>NUCLEOTIDE SEQUENCE</scope>
</reference>
<keyword evidence="3" id="KW-0479">Metal-binding</keyword>
<sequence length="164" mass="17657">EIGPALVEAAAHDRRIVVEQGIDAREIECGVLGNDHPQASVVGEVLSSSGFYDFQAKYDGSSGLQIPAQVPAAVSEEIRDCAVRAFRAVDAAGMARVDFFVERSTSRVYINEINTIPGFTQFSMFPLLWQASGVGFSALCERLIDLALARHGERNRAGQGESPS</sequence>
<evidence type="ECO:0000313" key="11">
    <source>
        <dbReference type="EMBL" id="EQD45016.1"/>
    </source>
</evidence>